<comment type="caution">
    <text evidence="4">The sequence shown here is derived from an EMBL/GenBank/DDBJ whole genome shotgun (WGS) entry which is preliminary data.</text>
</comment>
<evidence type="ECO:0000256" key="1">
    <source>
        <dbReference type="ARBA" id="ARBA00006432"/>
    </source>
</evidence>
<evidence type="ECO:0000313" key="4">
    <source>
        <dbReference type="EMBL" id="GAA1844380.1"/>
    </source>
</evidence>
<name>A0ABN2MZT8_9PSEU</name>
<keyword evidence="5" id="KW-1185">Reference proteome</keyword>
<keyword evidence="2" id="KW-0436">Ligase</keyword>
<dbReference type="Pfam" id="PF00501">
    <property type="entry name" value="AMP-binding"/>
    <property type="match status" value="1"/>
</dbReference>
<feature type="domain" description="AMP-dependent synthetase/ligase" evidence="3">
    <location>
        <begin position="27"/>
        <end position="260"/>
    </location>
</feature>
<dbReference type="Gene3D" id="3.40.50.980">
    <property type="match status" value="2"/>
</dbReference>
<evidence type="ECO:0000256" key="2">
    <source>
        <dbReference type="ARBA" id="ARBA00022598"/>
    </source>
</evidence>
<dbReference type="Proteomes" id="UP001500449">
    <property type="component" value="Unassembled WGS sequence"/>
</dbReference>
<dbReference type="PANTHER" id="PTHR43201">
    <property type="entry name" value="ACYL-COA SYNTHETASE"/>
    <property type="match status" value="1"/>
</dbReference>
<proteinExistence type="inferred from homology"/>
<comment type="similarity">
    <text evidence="1">Belongs to the ATP-dependent AMP-binding enzyme family.</text>
</comment>
<dbReference type="PROSITE" id="PS00455">
    <property type="entry name" value="AMP_BINDING"/>
    <property type="match status" value="1"/>
</dbReference>
<reference evidence="4 5" key="1">
    <citation type="journal article" date="2019" name="Int. J. Syst. Evol. Microbiol.">
        <title>The Global Catalogue of Microorganisms (GCM) 10K type strain sequencing project: providing services to taxonomists for standard genome sequencing and annotation.</title>
        <authorList>
            <consortium name="The Broad Institute Genomics Platform"/>
            <consortium name="The Broad Institute Genome Sequencing Center for Infectious Disease"/>
            <person name="Wu L."/>
            <person name="Ma J."/>
        </authorList>
    </citation>
    <scope>NUCLEOTIDE SEQUENCE [LARGE SCALE GENOMIC DNA]</scope>
    <source>
        <strain evidence="4 5">JCM 16009</strain>
    </source>
</reference>
<dbReference type="PANTHER" id="PTHR43201:SF5">
    <property type="entry name" value="MEDIUM-CHAIN ACYL-COA LIGASE ACSF2, MITOCHONDRIAL"/>
    <property type="match status" value="1"/>
</dbReference>
<sequence>MSSTGSRRPTVTRPRIPDVETVPSALRRTADLHGDVEAVVDRDARLTYVQLRREVEDVSAALFARDLRSGDVVAIWAPNWSRWALTALACMNVGITLVPVNTRYKAEEADAVLERSGASMVFVEDGFLGVDYSSMVMSNASSTRPPRSSRSAPSNAWGSLLAAAGDVDRAAVESASGLVAPGTRTQVMFTSGTTGAAKAVPLTHGQAVGLYSAYSANLGLRAGDRYILVNPFFHSFGLLAGLLSCILRVATAIPVPRLARPMSSP</sequence>
<dbReference type="RefSeq" id="WP_344415690.1">
    <property type="nucleotide sequence ID" value="NZ_BAAAQK010000005.1"/>
</dbReference>
<evidence type="ECO:0000313" key="5">
    <source>
        <dbReference type="Proteomes" id="UP001500449"/>
    </source>
</evidence>
<accession>A0ABN2MZT8</accession>
<protein>
    <recommendedName>
        <fullName evidence="3">AMP-dependent synthetase/ligase domain-containing protein</fullName>
    </recommendedName>
</protein>
<dbReference type="SUPFAM" id="SSF56801">
    <property type="entry name" value="Acetyl-CoA synthetase-like"/>
    <property type="match status" value="1"/>
</dbReference>
<dbReference type="InterPro" id="IPR000873">
    <property type="entry name" value="AMP-dep_synth/lig_dom"/>
</dbReference>
<dbReference type="EMBL" id="BAAAQK010000005">
    <property type="protein sequence ID" value="GAA1844380.1"/>
    <property type="molecule type" value="Genomic_DNA"/>
</dbReference>
<gene>
    <name evidence="4" type="ORF">GCM10009836_24770</name>
</gene>
<dbReference type="InterPro" id="IPR020845">
    <property type="entry name" value="AMP-binding_CS"/>
</dbReference>
<evidence type="ECO:0000259" key="3">
    <source>
        <dbReference type="Pfam" id="PF00501"/>
    </source>
</evidence>
<organism evidence="4 5">
    <name type="scientific">Pseudonocardia ailaonensis</name>
    <dbReference type="NCBI Taxonomy" id="367279"/>
    <lineage>
        <taxon>Bacteria</taxon>
        <taxon>Bacillati</taxon>
        <taxon>Actinomycetota</taxon>
        <taxon>Actinomycetes</taxon>
        <taxon>Pseudonocardiales</taxon>
        <taxon>Pseudonocardiaceae</taxon>
        <taxon>Pseudonocardia</taxon>
    </lineage>
</organism>